<evidence type="ECO:0000313" key="1">
    <source>
        <dbReference type="EMBL" id="KAF2476213.1"/>
    </source>
</evidence>
<evidence type="ECO:0000313" key="2">
    <source>
        <dbReference type="Proteomes" id="UP000799755"/>
    </source>
</evidence>
<dbReference type="EMBL" id="MU003494">
    <property type="protein sequence ID" value="KAF2476213.1"/>
    <property type="molecule type" value="Genomic_DNA"/>
</dbReference>
<reference evidence="1" key="1">
    <citation type="journal article" date="2020" name="Stud. Mycol.">
        <title>101 Dothideomycetes genomes: a test case for predicting lifestyles and emergence of pathogens.</title>
        <authorList>
            <person name="Haridas S."/>
            <person name="Albert R."/>
            <person name="Binder M."/>
            <person name="Bloem J."/>
            <person name="Labutti K."/>
            <person name="Salamov A."/>
            <person name="Andreopoulos B."/>
            <person name="Baker S."/>
            <person name="Barry K."/>
            <person name="Bills G."/>
            <person name="Bluhm B."/>
            <person name="Cannon C."/>
            <person name="Castanera R."/>
            <person name="Culley D."/>
            <person name="Daum C."/>
            <person name="Ezra D."/>
            <person name="Gonzalez J."/>
            <person name="Henrissat B."/>
            <person name="Kuo A."/>
            <person name="Liang C."/>
            <person name="Lipzen A."/>
            <person name="Lutzoni F."/>
            <person name="Magnuson J."/>
            <person name="Mondo S."/>
            <person name="Nolan M."/>
            <person name="Ohm R."/>
            <person name="Pangilinan J."/>
            <person name="Park H.-J."/>
            <person name="Ramirez L."/>
            <person name="Alfaro M."/>
            <person name="Sun H."/>
            <person name="Tritt A."/>
            <person name="Yoshinaga Y."/>
            <person name="Zwiers L.-H."/>
            <person name="Turgeon B."/>
            <person name="Goodwin S."/>
            <person name="Spatafora J."/>
            <person name="Crous P."/>
            <person name="Grigoriev I."/>
        </authorList>
    </citation>
    <scope>NUCLEOTIDE SEQUENCE</scope>
    <source>
        <strain evidence="1">ATCC 200398</strain>
    </source>
</reference>
<comment type="caution">
    <text evidence="1">The sequence shown here is derived from an EMBL/GenBank/DDBJ whole genome shotgun (WGS) entry which is preliminary data.</text>
</comment>
<protein>
    <submittedName>
        <fullName evidence="1">Acetyl-CoA synthetase-like protein</fullName>
    </submittedName>
</protein>
<organism evidence="1 2">
    <name type="scientific">Lindgomyces ingoldianus</name>
    <dbReference type="NCBI Taxonomy" id="673940"/>
    <lineage>
        <taxon>Eukaryota</taxon>
        <taxon>Fungi</taxon>
        <taxon>Dikarya</taxon>
        <taxon>Ascomycota</taxon>
        <taxon>Pezizomycotina</taxon>
        <taxon>Dothideomycetes</taxon>
        <taxon>Pleosporomycetidae</taxon>
        <taxon>Pleosporales</taxon>
        <taxon>Lindgomycetaceae</taxon>
        <taxon>Lindgomyces</taxon>
    </lineage>
</organism>
<dbReference type="Proteomes" id="UP000799755">
    <property type="component" value="Unassembled WGS sequence"/>
</dbReference>
<proteinExistence type="predicted"/>
<accession>A0ACB6RBT7</accession>
<gene>
    <name evidence="1" type="ORF">BDR25DRAFT_277212</name>
</gene>
<sequence>MGHSEGPSSAELHGEALESLPHIKDLFLEAVQQNPDIEAVVSLHQSPLNLAGIDEGHEGALRWTYSHLYRGAKHLASRFEASGVLRGSSIAFFCENRAEWVLLCWTSVLLGCPFAPLDPRLANNEEEVSYVLGQISPSVIVTVGEKIQSLLQTNAHLALKKACLLLSLERQEVPAEHNFLPWVSLQDLWANARQPNHHWTGSVFEDTTVIGFTSGTTSHPKACPQSSVNLMTSAVAVRHLRKIVIKDRLLQHLPGFAAMAVLISLTFGISGATIVYPSPSFSASASLDAIETEKCTYTFAAPAIVKALAMHPSISKRSLGSLHIVELGGAPIYPEILELATSRQGLNCERVGCGWGMTESPAPLLAQPWERHIPLPTDSIPVGKPIPGTRAKICALDSKIPLERGCEGELHVGGPQVVRGYLNTSNESIYVENGVRWIKTGDMARIDDNGNIHIIGRYKDIIIRGGQNISPAKIERCLDKIHGVEAQVVGLSDDLAGEVPIAVLKFSDEEDPDPNITLQQLRNIALKELGPSETPHAYVTLNELGLESFPSTLSGKIRKSSLAKAVADHFSEMDNRTNIAYNRVTTSDILLELWSKVSGVAAKTIDVKISVFTFVDSITVMRFSTLVKKQLQKELSVDDVISHPSIQGQAILLDTRPIQHTTGSLNGRQGPPEANDMAHCQDDPEKASLTKNLASPFLKKLGLSWTDVEDVFPAPDTSFIYLNRQRPQTWNQRVIYLAPITAVQTLTKAWQDILIHHPMFRTLAIPTNPEPSLCGLKHLFIVLRPSSAFWSCSTTTGLEVNSPEDLRTAYLNEWSDTLNGPLIRIAFVKIKSTTSSAFILVGNHAAYDNLSMDMLLEDLKTALAHNLTLDNILQAPGHIPFKQFADTYFYYRSARPAIEAATWHATRLCGLASQTASLWPTSRAPGFFKGSDTGWTYGDGKPGDPALRTPLDRPGDQHGLDGLTRTARVKTLRDMQTEYGIQPHIILKVAVALFNMSQTCTSTAVFANVEAGRKWPASSPPPTPGKELANPLDIAGPMFQVVLNRITLNGKESVIGLLNRVQSEQRLLTQHSQAPLFLIHELLGERDAETMNDALSRQGYNWAPGIQSSSHNRRSFLEGKANGDSDYEILVKFNRRAYDDIGLAWTCGLLGPETLYVNGSYDDCQLSKKEVFDAVGKVLSAGVWLADPRNAEKGVGECCFEGNGMEISGLVKSLE</sequence>
<keyword evidence="2" id="KW-1185">Reference proteome</keyword>
<name>A0ACB6RBT7_9PLEO</name>